<keyword evidence="5 12" id="KW-0602">Photosynthesis</keyword>
<dbReference type="EMBL" id="PKPP01010150">
    <property type="protein sequence ID" value="PWA46700.1"/>
    <property type="molecule type" value="Genomic_DNA"/>
</dbReference>
<protein>
    <recommendedName>
        <fullName evidence="3 12">Photosystem II reaction center protein Z</fullName>
    </recommendedName>
</protein>
<evidence type="ECO:0000256" key="8">
    <source>
        <dbReference type="ARBA" id="ARBA00023078"/>
    </source>
</evidence>
<keyword evidence="8 12" id="KW-0793">Thylakoid</keyword>
<evidence type="ECO:0000256" key="5">
    <source>
        <dbReference type="ARBA" id="ARBA00022531"/>
    </source>
</evidence>
<dbReference type="PANTHER" id="PTHR34971:SF2">
    <property type="entry name" value="PHOTOSYSTEM II REACTION CENTER PROTEIN Z"/>
    <property type="match status" value="1"/>
</dbReference>
<keyword evidence="13" id="KW-0732">Signal</keyword>
<dbReference type="Gene3D" id="1.10.287.740">
    <property type="entry name" value="Photosystem II PsbZ, reaction centre"/>
    <property type="match status" value="1"/>
</dbReference>
<dbReference type="GO" id="GO:0042549">
    <property type="term" value="P:photosystem II stabilization"/>
    <property type="evidence" value="ECO:0007669"/>
    <property type="project" value="InterPro"/>
</dbReference>
<dbReference type="PANTHER" id="PTHR34971">
    <property type="entry name" value="PHOTOSYSTEM II REACTION CENTER PROTEIN Z"/>
    <property type="match status" value="1"/>
</dbReference>
<organism evidence="14 15">
    <name type="scientific">Artemisia annua</name>
    <name type="common">Sweet wormwood</name>
    <dbReference type="NCBI Taxonomy" id="35608"/>
    <lineage>
        <taxon>Eukaryota</taxon>
        <taxon>Viridiplantae</taxon>
        <taxon>Streptophyta</taxon>
        <taxon>Embryophyta</taxon>
        <taxon>Tracheophyta</taxon>
        <taxon>Spermatophyta</taxon>
        <taxon>Magnoliopsida</taxon>
        <taxon>eudicotyledons</taxon>
        <taxon>Gunneridae</taxon>
        <taxon>Pentapetalae</taxon>
        <taxon>asterids</taxon>
        <taxon>campanulids</taxon>
        <taxon>Asterales</taxon>
        <taxon>Asteraceae</taxon>
        <taxon>Asteroideae</taxon>
        <taxon>Anthemideae</taxon>
        <taxon>Artemisiinae</taxon>
        <taxon>Artemisia</taxon>
    </lineage>
</organism>
<keyword evidence="4 12" id="KW-0674">Reaction center</keyword>
<keyword evidence="6 12" id="KW-0812">Transmembrane</keyword>
<dbReference type="STRING" id="35608.A0A2U1LCG6"/>
<dbReference type="Proteomes" id="UP000245207">
    <property type="component" value="Unassembled WGS sequence"/>
</dbReference>
<name>A0A2U1LCG6_ARTAN</name>
<feature type="signal peptide" evidence="13">
    <location>
        <begin position="1"/>
        <end position="28"/>
    </location>
</feature>
<feature type="chain" id="PRO_5015750681" description="Photosystem II reaction center protein Z" evidence="13">
    <location>
        <begin position="29"/>
        <end position="119"/>
    </location>
</feature>
<evidence type="ECO:0000256" key="13">
    <source>
        <dbReference type="SAM" id="SignalP"/>
    </source>
</evidence>
<dbReference type="AlphaFoldDB" id="A0A2U1LCG6"/>
<accession>A0A2U1LCG6</accession>
<dbReference type="GO" id="GO:0009539">
    <property type="term" value="C:photosystem II reaction center"/>
    <property type="evidence" value="ECO:0007669"/>
    <property type="project" value="InterPro"/>
</dbReference>
<dbReference type="InterPro" id="IPR036512">
    <property type="entry name" value="PSII_PsbZ_sf"/>
</dbReference>
<keyword evidence="9" id="KW-0472">Membrane</keyword>
<keyword evidence="15" id="KW-1185">Reference proteome</keyword>
<reference evidence="14 15" key="1">
    <citation type="journal article" date="2018" name="Mol. Plant">
        <title>The genome of Artemisia annua provides insight into the evolution of Asteraceae family and artemisinin biosynthesis.</title>
        <authorList>
            <person name="Shen Q."/>
            <person name="Zhang L."/>
            <person name="Liao Z."/>
            <person name="Wang S."/>
            <person name="Yan T."/>
            <person name="Shi P."/>
            <person name="Liu M."/>
            <person name="Fu X."/>
            <person name="Pan Q."/>
            <person name="Wang Y."/>
            <person name="Lv Z."/>
            <person name="Lu X."/>
            <person name="Zhang F."/>
            <person name="Jiang W."/>
            <person name="Ma Y."/>
            <person name="Chen M."/>
            <person name="Hao X."/>
            <person name="Li L."/>
            <person name="Tang Y."/>
            <person name="Lv G."/>
            <person name="Zhou Y."/>
            <person name="Sun X."/>
            <person name="Brodelius P.E."/>
            <person name="Rose J.K.C."/>
            <person name="Tang K."/>
        </authorList>
    </citation>
    <scope>NUCLEOTIDE SEQUENCE [LARGE SCALE GENOMIC DNA]</scope>
    <source>
        <strain evidence="15">cv. Huhao1</strain>
        <tissue evidence="14">Leaf</tissue>
    </source>
</reference>
<evidence type="ECO:0000256" key="3">
    <source>
        <dbReference type="ARBA" id="ARBA00021665"/>
    </source>
</evidence>
<evidence type="ECO:0000313" key="15">
    <source>
        <dbReference type="Proteomes" id="UP000245207"/>
    </source>
</evidence>
<dbReference type="InterPro" id="IPR002644">
    <property type="entry name" value="PSII_PsbZ"/>
</dbReference>
<evidence type="ECO:0000256" key="6">
    <source>
        <dbReference type="ARBA" id="ARBA00022692"/>
    </source>
</evidence>
<comment type="subcellular location">
    <subcellularLocation>
        <location evidence="1">Membrane</location>
        <topology evidence="1">Multi-pass membrane protein</topology>
    </subcellularLocation>
</comment>
<comment type="subunit">
    <text evidence="11">PSII is composed of 1 copy each of membrane proteins PsbA, PsbB, PsbC, PsbD, PsbE, PsbF, PsbH, PsbI, PsbJ, PsbK, PsbL, PsbM, PsbT, PsbY, PsbZ, Psb30/Ycf12, at least 3 peripheral proteins of the oxygen-evolving complex and a large number of cofactors. It forms dimeric complexes.</text>
</comment>
<comment type="similarity">
    <text evidence="2 12">Belongs to the PsbZ family.</text>
</comment>
<gene>
    <name evidence="14" type="ORF">CTI12_AA505970</name>
</gene>
<dbReference type="SUPFAM" id="SSF161055">
    <property type="entry name" value="PsbZ-like"/>
    <property type="match status" value="1"/>
</dbReference>
<evidence type="ECO:0000256" key="2">
    <source>
        <dbReference type="ARBA" id="ARBA00008367"/>
    </source>
</evidence>
<evidence type="ECO:0000256" key="9">
    <source>
        <dbReference type="ARBA" id="ARBA00023136"/>
    </source>
</evidence>
<dbReference type="GO" id="GO:0009535">
    <property type="term" value="C:chloroplast thylakoid membrane"/>
    <property type="evidence" value="ECO:0007669"/>
    <property type="project" value="TreeGrafter"/>
</dbReference>
<evidence type="ECO:0000256" key="10">
    <source>
        <dbReference type="ARBA" id="ARBA00023276"/>
    </source>
</evidence>
<proteinExistence type="inferred from homology"/>
<evidence type="ECO:0000256" key="1">
    <source>
        <dbReference type="ARBA" id="ARBA00004141"/>
    </source>
</evidence>
<evidence type="ECO:0000256" key="4">
    <source>
        <dbReference type="ARBA" id="ARBA00022469"/>
    </source>
</evidence>
<comment type="function">
    <text evidence="12">Controls the interaction of photosystem II (PSII) cores with the light-harvesting antenna, regulates electron flow through the 2 photosystem reaction centers. PSII is a light-driven water plastoquinone oxidoreductase, using light energy to abstract electrons from H(2)O, generating a proton gradient subsequently used for ATP formation.</text>
</comment>
<dbReference type="NCBIfam" id="TIGR03043">
    <property type="entry name" value="PS_II_psbZ"/>
    <property type="match status" value="1"/>
</dbReference>
<keyword evidence="7" id="KW-1133">Transmembrane helix</keyword>
<evidence type="ECO:0000256" key="12">
    <source>
        <dbReference type="RuleBase" id="RU003472"/>
    </source>
</evidence>
<sequence>MTLAFQLAVFALIATSSILLIGVPVVFASPDGWSSPEFLTRRKQTKILTLRNSYSIKLTRRLLTHRNCYSKVPYSKVTYSLERLTRRKQSKLTRRKNSLLAEKLSLLTRYFLLASTNPY</sequence>
<dbReference type="Pfam" id="PF01737">
    <property type="entry name" value="Ycf9"/>
    <property type="match status" value="1"/>
</dbReference>
<evidence type="ECO:0000256" key="7">
    <source>
        <dbReference type="ARBA" id="ARBA00022989"/>
    </source>
</evidence>
<dbReference type="GO" id="GO:0015979">
    <property type="term" value="P:photosynthesis"/>
    <property type="evidence" value="ECO:0007669"/>
    <property type="project" value="UniProtKB-KW"/>
</dbReference>
<evidence type="ECO:0000313" key="14">
    <source>
        <dbReference type="EMBL" id="PWA46700.1"/>
    </source>
</evidence>
<keyword evidence="10 12" id="KW-0604">Photosystem II</keyword>
<comment type="caution">
    <text evidence="14">The sequence shown here is derived from an EMBL/GenBank/DDBJ whole genome shotgun (WGS) entry which is preliminary data.</text>
</comment>
<dbReference type="OrthoDB" id="1161947at2759"/>
<evidence type="ECO:0000256" key="11">
    <source>
        <dbReference type="ARBA" id="ARBA00038734"/>
    </source>
</evidence>